<protein>
    <submittedName>
        <fullName evidence="1">Uncharacterized protein</fullName>
    </submittedName>
</protein>
<dbReference type="EMBL" id="HBUF01345296">
    <property type="protein sequence ID" value="CAG6708740.1"/>
    <property type="molecule type" value="Transcribed_RNA"/>
</dbReference>
<organism evidence="1">
    <name type="scientific">Cacopsylla melanoneura</name>
    <dbReference type="NCBI Taxonomy" id="428564"/>
    <lineage>
        <taxon>Eukaryota</taxon>
        <taxon>Metazoa</taxon>
        <taxon>Ecdysozoa</taxon>
        <taxon>Arthropoda</taxon>
        <taxon>Hexapoda</taxon>
        <taxon>Insecta</taxon>
        <taxon>Pterygota</taxon>
        <taxon>Neoptera</taxon>
        <taxon>Paraneoptera</taxon>
        <taxon>Hemiptera</taxon>
        <taxon>Sternorrhyncha</taxon>
        <taxon>Psylloidea</taxon>
        <taxon>Psyllidae</taxon>
        <taxon>Psyllinae</taxon>
        <taxon>Cacopsylla</taxon>
    </lineage>
</organism>
<sequence>MTSNTLPYIAPHVTSTMPYFKSKGGITRYGTSHKATRRRKLLTLFLTFKMLSSQQPPYLFEKYRFRSSVTARSTRAHPLLLEIPLARTEAYHKEFLSSSISLWNSIPYPILNTLSFFAFKTLLMKAVGNKSITL</sequence>
<dbReference type="AlphaFoldDB" id="A0A8D8XVT3"/>
<proteinExistence type="predicted"/>
<evidence type="ECO:0000313" key="1">
    <source>
        <dbReference type="EMBL" id="CAG6708740.1"/>
    </source>
</evidence>
<accession>A0A8D8XVT3</accession>
<name>A0A8D8XVT3_9HEMI</name>
<reference evidence="1" key="1">
    <citation type="submission" date="2021-05" db="EMBL/GenBank/DDBJ databases">
        <authorList>
            <person name="Alioto T."/>
            <person name="Alioto T."/>
            <person name="Gomez Garrido J."/>
        </authorList>
    </citation>
    <scope>NUCLEOTIDE SEQUENCE</scope>
</reference>